<protein>
    <submittedName>
        <fullName evidence="1">Uncharacterized protein</fullName>
    </submittedName>
</protein>
<dbReference type="RefSeq" id="WP_015586145.1">
    <property type="nucleotide sequence ID" value="NC_021080.1"/>
</dbReference>
<reference evidence="1" key="3">
    <citation type="journal article" date="2011" name="Annu. Rev. Phytopathol.">
        <title>A successful bacterial coup d'etat: how Rhodococcus fascians redirects plant development.</title>
        <authorList>
            <person name="Stes E."/>
            <person name="Vandeputte O.M."/>
            <person name="El Jaziri M."/>
            <person name="Holsters M."/>
            <person name="Vereecke D."/>
        </authorList>
    </citation>
    <scope>NUCLEOTIDE SEQUENCE</scope>
    <source>
        <strain evidence="1">D188</strain>
        <plasmid evidence="1">pFiD188</plasmid>
    </source>
</reference>
<reference evidence="1" key="5">
    <citation type="journal article" date="2012" name="Mol. Plant Microbe Interact.">
        <title>pFiD188, the linear virulence plasmid of Rhodococcus fascians D188.</title>
        <authorList>
            <person name="Francis I."/>
            <person name="De Keyser A."/>
            <person name="De Backer P."/>
            <person name="Simon-Mateo C."/>
            <person name="Kalkus J."/>
            <person name="Pertry I."/>
            <person name="Ardiles-Diaz W."/>
            <person name="De Rycke R."/>
            <person name="Vandeputte O.M."/>
            <person name="El Jaziri M."/>
            <person name="Holsters M."/>
            <person name="Vereecke D."/>
        </authorList>
    </citation>
    <scope>NUCLEOTIDE SEQUENCE</scope>
    <source>
        <strain evidence="1">D188</strain>
        <plasmid evidence="1">pFiD188</plasmid>
    </source>
</reference>
<organism evidence="1">
    <name type="scientific">Rhodococcoides fascians D188</name>
    <dbReference type="NCBI Taxonomy" id="1051973"/>
    <lineage>
        <taxon>Bacteria</taxon>
        <taxon>Bacillati</taxon>
        <taxon>Actinomycetota</taxon>
        <taxon>Actinomycetes</taxon>
        <taxon>Mycobacteriales</taxon>
        <taxon>Nocardiaceae</taxon>
        <taxon>Rhodococcoides</taxon>
    </lineage>
</organism>
<keyword evidence="1" id="KW-0614">Plasmid</keyword>
<dbReference type="EMBL" id="JN093097">
    <property type="protein sequence ID" value="AET25227.1"/>
    <property type="molecule type" value="Genomic_DNA"/>
</dbReference>
<dbReference type="AlphaFoldDB" id="G8JYV6"/>
<reference evidence="1" key="2">
    <citation type="journal article" date="2010" name="Mol. Plant Microbe Interact.">
        <title>Rhodococcus fascians impacts plant development through the dynamic fas-mediated production of a cytokinin mix.</title>
        <authorList>
            <person name="Pertry I."/>
            <person name="Vaclavikova K."/>
            <person name="Gemrotova M."/>
            <person name="Spichal L."/>
            <person name="Galuszka P."/>
            <person name="Depuydt S."/>
            <person name="Temmerman W."/>
            <person name="Stes E."/>
            <person name="De Keyser A."/>
            <person name="Riefler M."/>
            <person name="Biondi S."/>
            <person name="Novak O."/>
            <person name="Schmulling T."/>
            <person name="Strnad M."/>
            <person name="Tarkowski P."/>
            <person name="Holsters M."/>
            <person name="Vereecke D."/>
        </authorList>
    </citation>
    <scope>NUCLEOTIDE SEQUENCE</scope>
    <source>
        <strain evidence="1">D188</strain>
        <plasmid evidence="1">pFiD188</plasmid>
    </source>
</reference>
<evidence type="ECO:0000313" key="1">
    <source>
        <dbReference type="EMBL" id="AET25227.1"/>
    </source>
</evidence>
<dbReference type="KEGG" id="rfa:A3L23_04956"/>
<geneLocation type="plasmid" evidence="1">
    <name>pFiD188</name>
</geneLocation>
<reference evidence="1" key="4">
    <citation type="submission" date="2011-06" db="EMBL/GenBank/DDBJ databases">
        <authorList>
            <person name="Vereecke D.M."/>
        </authorList>
    </citation>
    <scope>NUCLEOTIDE SEQUENCE</scope>
    <source>
        <strain evidence="1">D188</strain>
        <plasmid evidence="1">pFiD188</plasmid>
    </source>
</reference>
<gene>
    <name evidence="1" type="ORF">pFi_091</name>
</gene>
<name>G8JYV6_RHOFA</name>
<dbReference type="PATRIC" id="fig|1051973.4.peg.5000"/>
<proteinExistence type="predicted"/>
<accession>G8JYV6</accession>
<reference evidence="1" key="1">
    <citation type="journal article" date="2009" name="Proc. Natl. Acad. Sci. U.S.A.">
        <title>Identification of Rhodococcus fascians cytokinins and their modus operandi to reshape the plant.</title>
        <authorList>
            <person name="Pertry I."/>
            <person name="Vaclavikova K."/>
            <person name="Depuydt S."/>
            <person name="Galuszka P."/>
            <person name="Spichal L."/>
            <person name="Temmerman W."/>
            <person name="Stes E."/>
            <person name="Schmulling T."/>
            <person name="Kakimoto T."/>
            <person name="Van Montagu M.C."/>
            <person name="Strnad M."/>
            <person name="Holsters M."/>
            <person name="Tarkowski P."/>
            <person name="Vereecke D."/>
        </authorList>
    </citation>
    <scope>NUCLEOTIDE SEQUENCE</scope>
    <source>
        <strain evidence="1">D188</strain>
        <plasmid evidence="1">pFiD188</plasmid>
    </source>
</reference>
<sequence>MTEQQASSRSVVKMFTKARNFPQLIGKAPDGRKIPGGPYTLTQFVGAGIAGGLLWLTQSLWAQGSVITNGVIFLGVTGGTLWALGRLPQGARNPISVVRGVGRAATGAMSPSRINGEPIRIKRPHAVLGSVIILDTPPSHDAAISEPAVIRASSDRVENAAAPVELDDNAAPAAPAFRPLTQPRPERKIAPAPARPRSDGERQRSQSPALAEAFGVANLAPASSVQQLLAMAAAAPTPTREKA</sequence>